<evidence type="ECO:0000256" key="10">
    <source>
        <dbReference type="ARBA" id="ARBA00031120"/>
    </source>
</evidence>
<evidence type="ECO:0000256" key="1">
    <source>
        <dbReference type="ARBA" id="ARBA00005079"/>
    </source>
</evidence>
<dbReference type="GO" id="GO:0019748">
    <property type="term" value="P:secondary metabolic process"/>
    <property type="evidence" value="ECO:0007669"/>
    <property type="project" value="TreeGrafter"/>
</dbReference>
<dbReference type="EC" id="4.1.1.45" evidence="4 11"/>
<dbReference type="AlphaFoldDB" id="A0AAF5DEP4"/>
<comment type="similarity">
    <text evidence="2">Belongs to the metallo-dependent hydrolases superfamily. ACMSD family.</text>
</comment>
<protein>
    <recommendedName>
        <fullName evidence="5 11">2-amino-3-carboxymuconate-6-semialdehyde decarboxylase</fullName>
        <ecNumber evidence="4 11">4.1.1.45</ecNumber>
    </recommendedName>
    <alternativeName>
        <fullName evidence="10 11">Picolinate carboxylase</fullName>
    </alternativeName>
</protein>
<evidence type="ECO:0000256" key="6">
    <source>
        <dbReference type="ARBA" id="ARBA00022723"/>
    </source>
</evidence>
<dbReference type="InterPro" id="IPR032466">
    <property type="entry name" value="Metal_Hydrolase"/>
</dbReference>
<dbReference type="Pfam" id="PF04909">
    <property type="entry name" value="Amidohydro_2"/>
    <property type="match status" value="1"/>
</dbReference>
<keyword evidence="8" id="KW-0862">Zinc</keyword>
<organism evidence="13 14">
    <name type="scientific">Strongyloides stercoralis</name>
    <name type="common">Threadworm</name>
    <dbReference type="NCBI Taxonomy" id="6248"/>
    <lineage>
        <taxon>Eukaryota</taxon>
        <taxon>Metazoa</taxon>
        <taxon>Ecdysozoa</taxon>
        <taxon>Nematoda</taxon>
        <taxon>Chromadorea</taxon>
        <taxon>Rhabditida</taxon>
        <taxon>Tylenchina</taxon>
        <taxon>Panagrolaimomorpha</taxon>
        <taxon>Strongyloidoidea</taxon>
        <taxon>Strongyloididae</taxon>
        <taxon>Strongyloides</taxon>
    </lineage>
</organism>
<name>A0AAF5DEP4_STRER</name>
<evidence type="ECO:0000256" key="7">
    <source>
        <dbReference type="ARBA" id="ARBA00022793"/>
    </source>
</evidence>
<comment type="subunit">
    <text evidence="3 11">Monomer.</text>
</comment>
<evidence type="ECO:0000256" key="5">
    <source>
        <dbReference type="ARBA" id="ARBA00021214"/>
    </source>
</evidence>
<proteinExistence type="inferred from homology"/>
<evidence type="ECO:0000256" key="11">
    <source>
        <dbReference type="RuleBase" id="RU366045"/>
    </source>
</evidence>
<dbReference type="GO" id="GO:0046872">
    <property type="term" value="F:metal ion binding"/>
    <property type="evidence" value="ECO:0007669"/>
    <property type="project" value="UniProtKB-KW"/>
</dbReference>
<dbReference type="GO" id="GO:0005829">
    <property type="term" value="C:cytosol"/>
    <property type="evidence" value="ECO:0007669"/>
    <property type="project" value="UniProtKB-UniRule"/>
</dbReference>
<dbReference type="PANTHER" id="PTHR21240:SF27">
    <property type="entry name" value="2-AMINO-3-CARBOXYMUCONATE-6-SEMIALDEHYDE DECARBOXYLASE"/>
    <property type="match status" value="1"/>
</dbReference>
<dbReference type="Gene3D" id="3.20.20.140">
    <property type="entry name" value="Metal-dependent hydrolases"/>
    <property type="match status" value="1"/>
</dbReference>
<evidence type="ECO:0000313" key="14">
    <source>
        <dbReference type="WBParaSite" id="TCONS_00010619.p1"/>
    </source>
</evidence>
<evidence type="ECO:0000259" key="12">
    <source>
        <dbReference type="Pfam" id="PF04909"/>
    </source>
</evidence>
<evidence type="ECO:0000256" key="4">
    <source>
        <dbReference type="ARBA" id="ARBA00012365"/>
    </source>
</evidence>
<keyword evidence="7 11" id="KW-0210">Decarboxylase</keyword>
<dbReference type="PANTHER" id="PTHR21240">
    <property type="entry name" value="2-AMINO-3-CARBOXYLMUCONATE-6-SEMIALDEHYDE DECARBOXYLASE"/>
    <property type="match status" value="1"/>
</dbReference>
<dbReference type="Proteomes" id="UP000035681">
    <property type="component" value="Unplaced"/>
</dbReference>
<dbReference type="SUPFAM" id="SSF51556">
    <property type="entry name" value="Metallo-dependent hydrolases"/>
    <property type="match status" value="1"/>
</dbReference>
<dbReference type="GO" id="GO:0001760">
    <property type="term" value="F:aminocarboxymuconate-semialdehyde decarboxylase activity"/>
    <property type="evidence" value="ECO:0007669"/>
    <property type="project" value="UniProtKB-UniRule"/>
</dbReference>
<evidence type="ECO:0000256" key="8">
    <source>
        <dbReference type="ARBA" id="ARBA00022833"/>
    </source>
</evidence>
<dbReference type="GO" id="GO:1904985">
    <property type="term" value="P:negative regulation of quinolinate biosynthetic process"/>
    <property type="evidence" value="ECO:0007669"/>
    <property type="project" value="UniProtKB-UniRule"/>
</dbReference>
<comment type="function">
    <text evidence="11">Converts alpha-amino-beta-carboxymuconate-epsilon-semialdehyde (ACMS) to alpha-aminomuconate semialdehyde (AMS).</text>
</comment>
<accession>A0AAF5DEP4</accession>
<evidence type="ECO:0000256" key="9">
    <source>
        <dbReference type="ARBA" id="ARBA00023239"/>
    </source>
</evidence>
<keyword evidence="9 11" id="KW-0456">Lyase</keyword>
<dbReference type="InterPro" id="IPR006680">
    <property type="entry name" value="Amidohydro-rel"/>
</dbReference>
<feature type="domain" description="Amidohydrolase-related" evidence="12">
    <location>
        <begin position="13"/>
        <end position="343"/>
    </location>
</feature>
<evidence type="ECO:0000313" key="13">
    <source>
        <dbReference type="Proteomes" id="UP000035681"/>
    </source>
</evidence>
<dbReference type="WBParaSite" id="TCONS_00010619.p1">
    <property type="protein sequence ID" value="TCONS_00010619.p1"/>
    <property type="gene ID" value="XLOC_003974"/>
</dbReference>
<dbReference type="InterPro" id="IPR032465">
    <property type="entry name" value="ACMSD"/>
</dbReference>
<comment type="pathway">
    <text evidence="1 11">Secondary metabolite metabolism; quinolate metabolism.</text>
</comment>
<evidence type="ECO:0000256" key="3">
    <source>
        <dbReference type="ARBA" id="ARBA00011245"/>
    </source>
</evidence>
<sequence>IMFKPTYNFPKFDIHAHVLPKDIPNFEKQFGYGGFITLKVNDKYTDGSRDMIKNGQLFRTVQKNCFDTETRIKDMDNAKVNVQCISTVPVMFHYWAKPENAEITSRFINDDIYSQCQKYPDRLVPMGTLPLQNIELSIKELRRCYSELGMRAIEIGSHVGDKNLDSPHFEPLYKATESLGITLFVHPWDMHNWDGRMSKYWLPWLVGMPSETAQAICCILMGGILSKFPNLKFCFAHGGGAYPQIAGRVSHGFNVRPDICATDTSINPKEFHGKFYTDSLVHDPNALYLLQSIVGKDKICLGTDYPFPLGELEVGRVVEEYQDFTHQERRHLLYHNATKMLDLDNKTLSILNNKDW</sequence>
<keyword evidence="6" id="KW-0479">Metal-binding</keyword>
<reference evidence="14" key="1">
    <citation type="submission" date="2024-02" db="UniProtKB">
        <authorList>
            <consortium name="WormBaseParasite"/>
        </authorList>
    </citation>
    <scope>IDENTIFICATION</scope>
</reference>
<comment type="catalytic activity">
    <reaction evidence="11">
        <text>2-amino-3-carboxymuconate 6-semialdehyde + H(+) = 2-aminomuconate 6-semialdehyde + CO2</text>
        <dbReference type="Rhea" id="RHEA:16557"/>
        <dbReference type="ChEBI" id="CHEBI:15378"/>
        <dbReference type="ChEBI" id="CHEBI:16526"/>
        <dbReference type="ChEBI" id="CHEBI:77634"/>
        <dbReference type="ChEBI" id="CHEBI:77803"/>
        <dbReference type="EC" id="4.1.1.45"/>
    </reaction>
</comment>
<evidence type="ECO:0000256" key="2">
    <source>
        <dbReference type="ARBA" id="ARBA00005871"/>
    </source>
</evidence>
<dbReference type="GO" id="GO:0016787">
    <property type="term" value="F:hydrolase activity"/>
    <property type="evidence" value="ECO:0007669"/>
    <property type="project" value="InterPro"/>
</dbReference>
<keyword evidence="13" id="KW-1185">Reference proteome</keyword>